<keyword evidence="2" id="KW-1185">Reference proteome</keyword>
<gene>
    <name evidence="1" type="ORF">PSTT_09492</name>
</gene>
<reference evidence="1" key="1">
    <citation type="submission" date="2017-12" db="EMBL/GenBank/DDBJ databases">
        <title>Gene loss provides genomic basis for host adaptation in cereal stripe rust fungi.</title>
        <authorList>
            <person name="Xia C."/>
        </authorList>
    </citation>
    <scope>NUCLEOTIDE SEQUENCE [LARGE SCALE GENOMIC DNA]</scope>
    <source>
        <strain evidence="1">93-210</strain>
    </source>
</reference>
<accession>A0A2S4V8A8</accession>
<dbReference type="AlphaFoldDB" id="A0A2S4V8A8"/>
<proteinExistence type="predicted"/>
<name>A0A2S4V8A8_9BASI</name>
<comment type="caution">
    <text evidence="1">The sequence shown here is derived from an EMBL/GenBank/DDBJ whole genome shotgun (WGS) entry which is preliminary data.</text>
</comment>
<sequence length="197" mass="22093">MINITTCLKLIDQLPKPDSRGKYVLFHQKAYIVSPVLPIGPEPFIEIHLESSNGPELGLNHWLNFIGQLHTTWHGPLGKNLVITVQDGDWDMTQHPVLEPSPWLHIHGNLKIARTGIPTVGYNPSSECGTSYVMHCNTRLSSRPHIPLYSGNLVSFEGLFFGRGTRKLHLSMSSYSVIRTNEPTHGYYLRSRSPAGM</sequence>
<dbReference type="Proteomes" id="UP000239156">
    <property type="component" value="Unassembled WGS sequence"/>
</dbReference>
<evidence type="ECO:0000313" key="1">
    <source>
        <dbReference type="EMBL" id="POW05776.1"/>
    </source>
</evidence>
<protein>
    <submittedName>
        <fullName evidence="1">Uncharacterized protein</fullName>
    </submittedName>
</protein>
<organism evidence="1 2">
    <name type="scientific">Puccinia striiformis</name>
    <dbReference type="NCBI Taxonomy" id="27350"/>
    <lineage>
        <taxon>Eukaryota</taxon>
        <taxon>Fungi</taxon>
        <taxon>Dikarya</taxon>
        <taxon>Basidiomycota</taxon>
        <taxon>Pucciniomycotina</taxon>
        <taxon>Pucciniomycetes</taxon>
        <taxon>Pucciniales</taxon>
        <taxon>Pucciniaceae</taxon>
        <taxon>Puccinia</taxon>
    </lineage>
</organism>
<dbReference type="EMBL" id="PKSL01000094">
    <property type="protein sequence ID" value="POW05776.1"/>
    <property type="molecule type" value="Genomic_DNA"/>
</dbReference>
<dbReference type="VEuPathDB" id="FungiDB:PSTT_09492"/>
<evidence type="ECO:0000313" key="2">
    <source>
        <dbReference type="Proteomes" id="UP000239156"/>
    </source>
</evidence>